<keyword evidence="3" id="KW-1185">Reference proteome</keyword>
<dbReference type="EMBL" id="CAIIXF020000679">
    <property type="protein sequence ID" value="CAH1803382.1"/>
    <property type="molecule type" value="Genomic_DNA"/>
</dbReference>
<reference evidence="2" key="1">
    <citation type="submission" date="2022-03" db="EMBL/GenBank/DDBJ databases">
        <authorList>
            <person name="Martin C."/>
        </authorList>
    </citation>
    <scope>NUCLEOTIDE SEQUENCE</scope>
</reference>
<feature type="compositionally biased region" description="Low complexity" evidence="1">
    <location>
        <begin position="479"/>
        <end position="492"/>
    </location>
</feature>
<evidence type="ECO:0000313" key="3">
    <source>
        <dbReference type="Proteomes" id="UP000749559"/>
    </source>
</evidence>
<sequence>MGNEVSSSPIRKVKNQWINSNGAKSKQVMLYDTGFGEKREESYMDAALTGSFENEIYPYEQKSTLAKSVMGKFYFLDRPMIKNEHFDTYTNAVENPVFVLGEDTTIWARAMFGCAPMYYPIGEQTLLPTVDEAEKIKHIPNKNRALLGSVPKLFALYVKVNGKPYCPAKVSGDCVKHMQSHKETAGLAITSPINRSFLSWMPVNESDKSVFIDVPIVGNIDQVSKTPDTGKHGKSCAVVFIDLFKSLPPGQYKIELNLFYLYSHMEYTVLKLSEADNVDGYWEMDLYKNSELLHPHPHPRNLKCCEQPIANGIFTVCIPGGLADLWEEILDRKTPRELFMERDREQYREEAYKSVAEDDFVEYHELGTPTHIVLASPIRFHTYTMKKGLAQINHMYESIEVVILWARGKKPEKNGKLLDQAMIVRGDTPIGHTDVWKLCPRPFVDTKEWELKSVKNKHIFEAIDDCRALPRRRRSTMKSMGSSSLNGSGSRLSDGYVEVRRVSRNLEDDLPQP</sequence>
<evidence type="ECO:0000313" key="2">
    <source>
        <dbReference type="EMBL" id="CAH1803382.1"/>
    </source>
</evidence>
<dbReference type="Proteomes" id="UP000749559">
    <property type="component" value="Unassembled WGS sequence"/>
</dbReference>
<evidence type="ECO:0000256" key="1">
    <source>
        <dbReference type="SAM" id="MobiDB-lite"/>
    </source>
</evidence>
<proteinExistence type="predicted"/>
<organism evidence="2 3">
    <name type="scientific">Owenia fusiformis</name>
    <name type="common">Polychaete worm</name>
    <dbReference type="NCBI Taxonomy" id="6347"/>
    <lineage>
        <taxon>Eukaryota</taxon>
        <taxon>Metazoa</taxon>
        <taxon>Spiralia</taxon>
        <taxon>Lophotrochozoa</taxon>
        <taxon>Annelida</taxon>
        <taxon>Polychaeta</taxon>
        <taxon>Sedentaria</taxon>
        <taxon>Canalipalpata</taxon>
        <taxon>Sabellida</taxon>
        <taxon>Oweniida</taxon>
        <taxon>Oweniidae</taxon>
        <taxon>Owenia</taxon>
    </lineage>
</organism>
<feature type="region of interest" description="Disordered" evidence="1">
    <location>
        <begin position="472"/>
        <end position="492"/>
    </location>
</feature>
<protein>
    <submittedName>
        <fullName evidence="2">Uncharacterized protein</fullName>
    </submittedName>
</protein>
<comment type="caution">
    <text evidence="2">The sequence shown here is derived from an EMBL/GenBank/DDBJ whole genome shotgun (WGS) entry which is preliminary data.</text>
</comment>
<gene>
    <name evidence="2" type="ORF">OFUS_LOCUS26986</name>
</gene>
<dbReference type="AlphaFoldDB" id="A0A8J1UVX1"/>
<name>A0A8J1UVX1_OWEFU</name>
<accession>A0A8J1UVX1</accession>